<dbReference type="eggNOG" id="COG2931">
    <property type="taxonomic scope" value="Bacteria"/>
</dbReference>
<dbReference type="AlphaFoldDB" id="B0JR54"/>
<dbReference type="InterPro" id="IPR001343">
    <property type="entry name" value="Hemolysn_Ca-bd"/>
</dbReference>
<evidence type="ECO:0000313" key="1">
    <source>
        <dbReference type="EMBL" id="BAG03923.1"/>
    </source>
</evidence>
<evidence type="ECO:0000313" key="2">
    <source>
        <dbReference type="Proteomes" id="UP000001510"/>
    </source>
</evidence>
<dbReference type="InterPro" id="IPR011049">
    <property type="entry name" value="Serralysin-like_metalloprot_C"/>
</dbReference>
<gene>
    <name evidence="1" type="ordered locus">MAE_41010</name>
</gene>
<organism evidence="1 2">
    <name type="scientific">Microcystis aeruginosa (strain NIES-843 / IAM M-2473)</name>
    <dbReference type="NCBI Taxonomy" id="449447"/>
    <lineage>
        <taxon>Bacteria</taxon>
        <taxon>Bacillati</taxon>
        <taxon>Cyanobacteriota</taxon>
        <taxon>Cyanophyceae</taxon>
        <taxon>Oscillatoriophycideae</taxon>
        <taxon>Chroococcales</taxon>
        <taxon>Microcystaceae</taxon>
        <taxon>Microcystis</taxon>
    </lineage>
</organism>
<dbReference type="EMBL" id="AP009552">
    <property type="protein sequence ID" value="BAG03923.1"/>
    <property type="molecule type" value="Genomic_DNA"/>
</dbReference>
<dbReference type="EnsemblBacteria" id="BAG03923">
    <property type="protein sequence ID" value="BAG03923"/>
    <property type="gene ID" value="MAE_41010"/>
</dbReference>
<dbReference type="Gene3D" id="2.150.10.10">
    <property type="entry name" value="Serralysin-like metalloprotease, C-terminal"/>
    <property type="match status" value="1"/>
</dbReference>
<keyword evidence="2" id="KW-1185">Reference proteome</keyword>
<proteinExistence type="predicted"/>
<dbReference type="STRING" id="449447.MAE_41010"/>
<dbReference type="SUPFAM" id="SSF51120">
    <property type="entry name" value="beta-Roll"/>
    <property type="match status" value="1"/>
</dbReference>
<dbReference type="Pfam" id="PF00353">
    <property type="entry name" value="HemolysinCabind"/>
    <property type="match status" value="2"/>
</dbReference>
<dbReference type="KEGG" id="mar:MAE_41010"/>
<protein>
    <submittedName>
        <fullName evidence="1">Hemolysin-type calcium-binding region protein</fullName>
    </submittedName>
</protein>
<dbReference type="PaxDb" id="449447-MAE_41010"/>
<dbReference type="PRINTS" id="PR00313">
    <property type="entry name" value="CABNDNGRPT"/>
</dbReference>
<name>B0JR54_MICAN</name>
<reference evidence="1 2" key="1">
    <citation type="journal article" date="2007" name="DNA Res.">
        <title>Complete genomic structure of the bloom-forming toxic cyanobacterium Microcystis aeruginosa NIES-843.</title>
        <authorList>
            <person name="Kaneko T."/>
            <person name="Nakajima N."/>
            <person name="Okamoto S."/>
            <person name="Suzuki I."/>
            <person name="Tanabe Y."/>
            <person name="Tamaoki M."/>
            <person name="Nakamura Y."/>
            <person name="Kasai F."/>
            <person name="Watanabe A."/>
            <person name="Kawashima K."/>
            <person name="Kishida Y."/>
            <person name="Ono A."/>
            <person name="Shimizu Y."/>
            <person name="Takahashi C."/>
            <person name="Minami C."/>
            <person name="Fujishiro T."/>
            <person name="Kohara M."/>
            <person name="Katoh M."/>
            <person name="Nakazaki N."/>
            <person name="Nakayama S."/>
            <person name="Yamada M."/>
            <person name="Tabata S."/>
            <person name="Watanabe M.M."/>
        </authorList>
    </citation>
    <scope>NUCLEOTIDE SEQUENCE [LARGE SCALE GENOMIC DNA]</scope>
    <source>
        <strain evidence="2">NIES-843 / IAM M-247</strain>
    </source>
</reference>
<dbReference type="GO" id="GO:0005509">
    <property type="term" value="F:calcium ion binding"/>
    <property type="evidence" value="ECO:0007669"/>
    <property type="project" value="InterPro"/>
</dbReference>
<sequence length="154" mass="16414">MGSESLTACGYGGNDTLLGNTNNDRLYGGTGNDRLFGWSGNDYLDGFGSYAFNSGEYDTLTGGSGSDTFVLGDRGGRGYLGNGYATITDYNSANDYIQLTRGFSYTFERTGSSNNFSGNSTSDLLIRTSGGDILGVLQDYTGNFALTSYYCQFV</sequence>
<dbReference type="Proteomes" id="UP000001510">
    <property type="component" value="Chromosome"/>
</dbReference>
<dbReference type="HOGENOM" id="CLU_023784_3_1_3"/>
<accession>B0JR54</accession>